<comment type="cofactor">
    <cofactor evidence="1">
        <name>Zn(2+)</name>
        <dbReference type="ChEBI" id="CHEBI:29105"/>
    </cofactor>
</comment>
<evidence type="ECO:0000313" key="8">
    <source>
        <dbReference type="Proteomes" id="UP000558284"/>
    </source>
</evidence>
<dbReference type="Gene3D" id="3.20.20.140">
    <property type="entry name" value="Metal-dependent hydrolases"/>
    <property type="match status" value="1"/>
</dbReference>
<dbReference type="PANTHER" id="PTHR43114:SF6">
    <property type="entry name" value="ADENINE DEAMINASE"/>
    <property type="match status" value="1"/>
</dbReference>
<dbReference type="InterPro" id="IPR001365">
    <property type="entry name" value="A_deaminase_dom"/>
</dbReference>
<comment type="caution">
    <text evidence="7">The sequence shown here is derived from an EMBL/GenBank/DDBJ whole genome shotgun (WGS) entry which is preliminary data.</text>
</comment>
<dbReference type="GO" id="GO:0046872">
    <property type="term" value="F:metal ion binding"/>
    <property type="evidence" value="ECO:0007669"/>
    <property type="project" value="UniProtKB-KW"/>
</dbReference>
<sequence length="344" mass="37707">MDLHAFVAGLPKVDLHCHIADAIPAPMLFDIAAANGIALAPFTPETIYRSTDFEDYLERLALVCSVLSKQADFRLVLFEALRNMASRNIRYCELFFNPDDHPVSYPAMLDAYCDAIDAAERSFGIRARLIPSINRALGPQRGLAMVENVIRNRHAHVVGIGLDNNEMLGPPRHYVEAFNLARAHGLHVSAHAGERFDPVDLRDAVDFLGIERIDHGYSVVEDAELLAQLRDAGTPFTTCWSACVLVRGEGSAITEMLRAGLNVTINTDAPASFTTDINREYLQVVEAMNFGPAEISAVARAGVLASYLPESDKRILLSDLAAYAAQPQDEIMQDDVNATSDDLP</sequence>
<evidence type="ECO:0000256" key="3">
    <source>
        <dbReference type="ARBA" id="ARBA00022723"/>
    </source>
</evidence>
<proteinExistence type="inferred from homology"/>
<keyword evidence="8" id="KW-1185">Reference proteome</keyword>
<dbReference type="NCBIfam" id="TIGR01430">
    <property type="entry name" value="aden_deam"/>
    <property type="match status" value="1"/>
</dbReference>
<dbReference type="EMBL" id="JACDTY010000004">
    <property type="protein sequence ID" value="MBA1140961.1"/>
    <property type="molecule type" value="Genomic_DNA"/>
</dbReference>
<dbReference type="InterPro" id="IPR006330">
    <property type="entry name" value="Ado/ade_deaminase"/>
</dbReference>
<dbReference type="SUPFAM" id="SSF51556">
    <property type="entry name" value="Metallo-dependent hydrolases"/>
    <property type="match status" value="1"/>
</dbReference>
<dbReference type="RefSeq" id="WP_181057600.1">
    <property type="nucleotide sequence ID" value="NZ_JACDTY010000004.1"/>
</dbReference>
<name>A0A838B4N4_9HYPH</name>
<dbReference type="InterPro" id="IPR032466">
    <property type="entry name" value="Metal_Hydrolase"/>
</dbReference>
<dbReference type="GO" id="GO:0019239">
    <property type="term" value="F:deaminase activity"/>
    <property type="evidence" value="ECO:0007669"/>
    <property type="project" value="InterPro"/>
</dbReference>
<evidence type="ECO:0000259" key="6">
    <source>
        <dbReference type="Pfam" id="PF00962"/>
    </source>
</evidence>
<feature type="domain" description="Adenosine deaminase" evidence="6">
    <location>
        <begin position="11"/>
        <end position="322"/>
    </location>
</feature>
<reference evidence="7 8" key="1">
    <citation type="submission" date="2020-07" db="EMBL/GenBank/DDBJ databases">
        <title>Definition of the novel symbiovar canariense within Mesorhizobium novociceri, a new species of genus Mesorhizobium nodulating Cicer canariense in the Caldera de Taburiente National Park (La Palma, Canary Islands).</title>
        <authorList>
            <person name="Leon-Barrios M."/>
            <person name="Perez-Yepez J."/>
            <person name="Flores-Felix J.D."/>
            <person name="Ramirez-Baena M.H."/>
            <person name="Pulido-Suarez L."/>
            <person name="Igual J.M."/>
            <person name="Velazquez E."/>
            <person name="Peix A."/>
        </authorList>
    </citation>
    <scope>NUCLEOTIDE SEQUENCE [LARGE SCALE GENOMIC DNA]</scope>
    <source>
        <strain evidence="7 8">CCANP35</strain>
    </source>
</reference>
<dbReference type="AlphaFoldDB" id="A0A838B4N4"/>
<keyword evidence="3" id="KW-0479">Metal-binding</keyword>
<keyword evidence="5" id="KW-0862">Zinc</keyword>
<keyword evidence="4 7" id="KW-0378">Hydrolase</keyword>
<dbReference type="Proteomes" id="UP000558284">
    <property type="component" value="Unassembled WGS sequence"/>
</dbReference>
<evidence type="ECO:0000256" key="4">
    <source>
        <dbReference type="ARBA" id="ARBA00022801"/>
    </source>
</evidence>
<comment type="similarity">
    <text evidence="2">Belongs to the metallo-dependent hydrolases superfamily. Adenosine and AMP deaminases family.</text>
</comment>
<accession>A0A838B4N4</accession>
<evidence type="ECO:0000256" key="2">
    <source>
        <dbReference type="ARBA" id="ARBA00006676"/>
    </source>
</evidence>
<evidence type="ECO:0000313" key="7">
    <source>
        <dbReference type="EMBL" id="MBA1140961.1"/>
    </source>
</evidence>
<protein>
    <submittedName>
        <fullName evidence="7">Adenosine deaminase</fullName>
        <ecNumber evidence="7">3.5.4.4</ecNumber>
    </submittedName>
</protein>
<organism evidence="7 8">
    <name type="scientific">Mesorhizobium neociceri</name>
    <dbReference type="NCBI Taxonomy" id="1307853"/>
    <lineage>
        <taxon>Bacteria</taxon>
        <taxon>Pseudomonadati</taxon>
        <taxon>Pseudomonadota</taxon>
        <taxon>Alphaproteobacteria</taxon>
        <taxon>Hyphomicrobiales</taxon>
        <taxon>Phyllobacteriaceae</taxon>
        <taxon>Mesorhizobium</taxon>
    </lineage>
</organism>
<dbReference type="Pfam" id="PF00962">
    <property type="entry name" value="A_deaminase"/>
    <property type="match status" value="1"/>
</dbReference>
<evidence type="ECO:0000256" key="5">
    <source>
        <dbReference type="ARBA" id="ARBA00022833"/>
    </source>
</evidence>
<gene>
    <name evidence="7" type="primary">add</name>
    <name evidence="7" type="ORF">H0241_11920</name>
</gene>
<dbReference type="EC" id="3.5.4.4" evidence="7"/>
<dbReference type="GO" id="GO:0016814">
    <property type="term" value="F:hydrolase activity, acting on carbon-nitrogen (but not peptide) bonds, in cyclic amidines"/>
    <property type="evidence" value="ECO:0007669"/>
    <property type="project" value="UniProtKB-ARBA"/>
</dbReference>
<evidence type="ECO:0000256" key="1">
    <source>
        <dbReference type="ARBA" id="ARBA00001947"/>
    </source>
</evidence>
<dbReference type="PANTHER" id="PTHR43114">
    <property type="entry name" value="ADENINE DEAMINASE"/>
    <property type="match status" value="1"/>
</dbReference>